<accession>A0A5J4VZN0</accession>
<organism evidence="1 2">
    <name type="scientific">Streblomastix strix</name>
    <dbReference type="NCBI Taxonomy" id="222440"/>
    <lineage>
        <taxon>Eukaryota</taxon>
        <taxon>Metamonada</taxon>
        <taxon>Preaxostyla</taxon>
        <taxon>Oxymonadida</taxon>
        <taxon>Streblomastigidae</taxon>
        <taxon>Streblomastix</taxon>
    </lineage>
</organism>
<name>A0A5J4VZN0_9EUKA</name>
<sequence>MFSKSPTFISLFILNPSQLSNIDIDCIVVGILWLIGRCGEDETSSNECGIPDSAGISNVIDGKINGATFGGGKIQFSYNSLNTGKYAQSAAKGENNDGGRGIYQSSGEIRSISNIGYDDVIVPIGYINDDCEQSNSDLDD</sequence>
<dbReference type="EMBL" id="SNRW01004142">
    <property type="protein sequence ID" value="KAA6388035.1"/>
    <property type="molecule type" value="Genomic_DNA"/>
</dbReference>
<dbReference type="Proteomes" id="UP000324800">
    <property type="component" value="Unassembled WGS sequence"/>
</dbReference>
<gene>
    <name evidence="1" type="ORF">EZS28_016439</name>
</gene>
<dbReference type="AlphaFoldDB" id="A0A5J4VZN0"/>
<comment type="caution">
    <text evidence="1">The sequence shown here is derived from an EMBL/GenBank/DDBJ whole genome shotgun (WGS) entry which is preliminary data.</text>
</comment>
<evidence type="ECO:0000313" key="2">
    <source>
        <dbReference type="Proteomes" id="UP000324800"/>
    </source>
</evidence>
<proteinExistence type="predicted"/>
<protein>
    <submittedName>
        <fullName evidence="1">Uncharacterized protein</fullName>
    </submittedName>
</protein>
<reference evidence="1 2" key="1">
    <citation type="submission" date="2019-03" db="EMBL/GenBank/DDBJ databases">
        <title>Single cell metagenomics reveals metabolic interactions within the superorganism composed of flagellate Streblomastix strix and complex community of Bacteroidetes bacteria on its surface.</title>
        <authorList>
            <person name="Treitli S.C."/>
            <person name="Kolisko M."/>
            <person name="Husnik F."/>
            <person name="Keeling P."/>
            <person name="Hampl V."/>
        </authorList>
    </citation>
    <scope>NUCLEOTIDE SEQUENCE [LARGE SCALE GENOMIC DNA]</scope>
    <source>
        <strain evidence="1">ST1C</strain>
    </source>
</reference>
<evidence type="ECO:0000313" key="1">
    <source>
        <dbReference type="EMBL" id="KAA6388035.1"/>
    </source>
</evidence>